<feature type="transmembrane region" description="Helical" evidence="2">
    <location>
        <begin position="185"/>
        <end position="207"/>
    </location>
</feature>
<keyword evidence="3" id="KW-0732">Signal</keyword>
<dbReference type="PANTHER" id="PTHR48226:SF1">
    <property type="entry name" value="WAS_WASL-INTERACTING PROTEIN FAMILY MEMBER 1"/>
    <property type="match status" value="1"/>
</dbReference>
<accession>A0ABN3P582</accession>
<dbReference type="Pfam" id="PF04536">
    <property type="entry name" value="TPM_phosphatase"/>
    <property type="match status" value="1"/>
</dbReference>
<feature type="region of interest" description="Disordered" evidence="1">
    <location>
        <begin position="156"/>
        <end position="178"/>
    </location>
</feature>
<protein>
    <submittedName>
        <fullName evidence="5">TPM domain-containing protein</fullName>
    </submittedName>
</protein>
<proteinExistence type="predicted"/>
<gene>
    <name evidence="5" type="ORF">GCM10009862_02000</name>
</gene>
<feature type="compositionally biased region" description="Gly residues" evidence="1">
    <location>
        <begin position="158"/>
        <end position="178"/>
    </location>
</feature>
<dbReference type="InterPro" id="IPR053099">
    <property type="entry name" value="WAS/WASL-interacting_domain"/>
</dbReference>
<evidence type="ECO:0000256" key="2">
    <source>
        <dbReference type="SAM" id="Phobius"/>
    </source>
</evidence>
<sequence length="672" mass="67754">MRPRWAYALVAALAAVFLVAAPAAATPPVELGASYVSDEAGVLGDAERAQVEDRLEQLAQADNLNLWVVYVDRFSNPSDAKEWATQTAEQGGLGPNQYLLAIAVDARQYWISSDTSGPLDANQITTVDQDWVYPALRDGDWAGAAIAAADGMSAARSGAGGGGDSGGGGVPGSGSSGSGSGSGGAVGIVIIVVSVLALVAVGAYFVIRAARRRAASRPAESTEDLGKRAAAALVAADDALREAEQEHGFAAAQFGEEATRGLREALTTARTELDQAFTLRQQLDDEIPDTDEQVRAWHEQTLQLASAAGARVQAQLDAFADLRRVEQDLPATRERLRSARAEATPALQNAEERFAQLAATYPRPALSTIADNTAQATDRLALADGQLSAADAAAAAGDTGKAAVALRTAEQAIAQARQLADAVGAHGDRIAAAAAEIPALRAELARDIAAAETLPDPDGRLAAASAAARAQLDAPAEGPVAALAALQRVDEELDALLRSARDAAARAEHARQVLPPTLAHAQAQIGAAEDFISSRRGAIGATARTRLADARASFALAEQQAQAAPEQALDAASRAARLAADAISAAQSDVSGFSGGSGGGGDLGAMLGGILIGSALGGGRRRGGGFGGFRGGFGGGGSRGGFGGSFGGGGSRGGFGGSFGGGGSRGGSGGRF</sequence>
<dbReference type="InterPro" id="IPR007621">
    <property type="entry name" value="TPM_dom"/>
</dbReference>
<dbReference type="Gene3D" id="3.10.310.50">
    <property type="match status" value="1"/>
</dbReference>
<keyword evidence="6" id="KW-1185">Reference proteome</keyword>
<dbReference type="PANTHER" id="PTHR48226">
    <property type="entry name" value="OS06G0326200 PROTEIN"/>
    <property type="match status" value="1"/>
</dbReference>
<keyword evidence="2" id="KW-1133">Transmembrane helix</keyword>
<feature type="chain" id="PRO_5046609583" evidence="3">
    <location>
        <begin position="26"/>
        <end position="672"/>
    </location>
</feature>
<dbReference type="RefSeq" id="WP_344226005.1">
    <property type="nucleotide sequence ID" value="NZ_BAAARI010000001.1"/>
</dbReference>
<feature type="signal peptide" evidence="3">
    <location>
        <begin position="1"/>
        <end position="25"/>
    </location>
</feature>
<keyword evidence="2" id="KW-0472">Membrane</keyword>
<name>A0ABN3P582_9MICO</name>
<feature type="domain" description="TPM" evidence="4">
    <location>
        <begin position="36"/>
        <end position="154"/>
    </location>
</feature>
<evidence type="ECO:0000256" key="3">
    <source>
        <dbReference type="SAM" id="SignalP"/>
    </source>
</evidence>
<dbReference type="EMBL" id="BAAARI010000001">
    <property type="protein sequence ID" value="GAA2566935.1"/>
    <property type="molecule type" value="Genomic_DNA"/>
</dbReference>
<reference evidence="5 6" key="1">
    <citation type="journal article" date="2019" name="Int. J. Syst. Evol. Microbiol.">
        <title>The Global Catalogue of Microorganisms (GCM) 10K type strain sequencing project: providing services to taxonomists for standard genome sequencing and annotation.</title>
        <authorList>
            <consortium name="The Broad Institute Genomics Platform"/>
            <consortium name="The Broad Institute Genome Sequencing Center for Infectious Disease"/>
            <person name="Wu L."/>
            <person name="Ma J."/>
        </authorList>
    </citation>
    <scope>NUCLEOTIDE SEQUENCE [LARGE SCALE GENOMIC DNA]</scope>
    <source>
        <strain evidence="5 6">JCM 16365</strain>
    </source>
</reference>
<dbReference type="Proteomes" id="UP001500274">
    <property type="component" value="Unassembled WGS sequence"/>
</dbReference>
<keyword evidence="2" id="KW-0812">Transmembrane</keyword>
<comment type="caution">
    <text evidence="5">The sequence shown here is derived from an EMBL/GenBank/DDBJ whole genome shotgun (WGS) entry which is preliminary data.</text>
</comment>
<evidence type="ECO:0000259" key="4">
    <source>
        <dbReference type="Pfam" id="PF04536"/>
    </source>
</evidence>
<organism evidence="5 6">
    <name type="scientific">Microbacterium binotii</name>
    <dbReference type="NCBI Taxonomy" id="462710"/>
    <lineage>
        <taxon>Bacteria</taxon>
        <taxon>Bacillati</taxon>
        <taxon>Actinomycetota</taxon>
        <taxon>Actinomycetes</taxon>
        <taxon>Micrococcales</taxon>
        <taxon>Microbacteriaceae</taxon>
        <taxon>Microbacterium</taxon>
    </lineage>
</organism>
<evidence type="ECO:0000313" key="6">
    <source>
        <dbReference type="Proteomes" id="UP001500274"/>
    </source>
</evidence>
<evidence type="ECO:0000313" key="5">
    <source>
        <dbReference type="EMBL" id="GAA2566935.1"/>
    </source>
</evidence>
<evidence type="ECO:0000256" key="1">
    <source>
        <dbReference type="SAM" id="MobiDB-lite"/>
    </source>
</evidence>